<dbReference type="PANTHER" id="PTHR32039:SF7">
    <property type="entry name" value="COMPETENCE PROTEIN COMM"/>
    <property type="match status" value="1"/>
</dbReference>
<dbReference type="Pfam" id="PF13541">
    <property type="entry name" value="ChlI"/>
    <property type="match status" value="1"/>
</dbReference>
<dbReference type="InterPro" id="IPR020568">
    <property type="entry name" value="Ribosomal_Su5_D2-typ_SF"/>
</dbReference>
<reference evidence="3 4" key="1">
    <citation type="submission" date="2018-11" db="EMBL/GenBank/DDBJ databases">
        <title>Sequencing the genomes of 1000 actinobacteria strains.</title>
        <authorList>
            <person name="Klenk H.-P."/>
        </authorList>
    </citation>
    <scope>NUCLEOTIDE SEQUENCE [LARGE SCALE GENOMIC DNA]</scope>
    <source>
        <strain evidence="3 4">DSM 13521</strain>
    </source>
</reference>
<protein>
    <submittedName>
        <fullName evidence="3">Magnesium chelatase family protein</fullName>
    </submittedName>
</protein>
<dbReference type="GO" id="GO:0005524">
    <property type="term" value="F:ATP binding"/>
    <property type="evidence" value="ECO:0007669"/>
    <property type="project" value="InterPro"/>
</dbReference>
<evidence type="ECO:0000313" key="4">
    <source>
        <dbReference type="Proteomes" id="UP000275356"/>
    </source>
</evidence>
<dbReference type="Gene3D" id="3.40.50.300">
    <property type="entry name" value="P-loop containing nucleotide triphosphate hydrolases"/>
    <property type="match status" value="1"/>
</dbReference>
<dbReference type="SUPFAM" id="SSF54211">
    <property type="entry name" value="Ribosomal protein S5 domain 2-like"/>
    <property type="match status" value="1"/>
</dbReference>
<dbReference type="NCBIfam" id="TIGR00368">
    <property type="entry name" value="YifB family Mg chelatase-like AAA ATPase"/>
    <property type="match status" value="1"/>
</dbReference>
<dbReference type="InterPro" id="IPR000523">
    <property type="entry name" value="Mg_chelatse_chII-like_cat_dom"/>
</dbReference>
<evidence type="ECO:0000259" key="2">
    <source>
        <dbReference type="SMART" id="SM00382"/>
    </source>
</evidence>
<dbReference type="Pfam" id="PF13335">
    <property type="entry name" value="Mg_chelatase_C"/>
    <property type="match status" value="1"/>
</dbReference>
<dbReference type="Proteomes" id="UP000275356">
    <property type="component" value="Unassembled WGS sequence"/>
</dbReference>
<dbReference type="OrthoDB" id="9813147at2"/>
<dbReference type="SMART" id="SM00382">
    <property type="entry name" value="AAA"/>
    <property type="match status" value="1"/>
</dbReference>
<dbReference type="PRINTS" id="PR00830">
    <property type="entry name" value="ENDOLAPTASE"/>
</dbReference>
<gene>
    <name evidence="3" type="ORF">EDD28_3361</name>
</gene>
<dbReference type="RefSeq" id="WP_123740808.1">
    <property type="nucleotide sequence ID" value="NZ_RKHQ01000002.1"/>
</dbReference>
<dbReference type="Pfam" id="PF01078">
    <property type="entry name" value="Mg_chelatase"/>
    <property type="match status" value="1"/>
</dbReference>
<keyword evidence="4" id="KW-1185">Reference proteome</keyword>
<dbReference type="CDD" id="cd00009">
    <property type="entry name" value="AAA"/>
    <property type="match status" value="1"/>
</dbReference>
<dbReference type="PANTHER" id="PTHR32039">
    <property type="entry name" value="MAGNESIUM-CHELATASE SUBUNIT CHLI"/>
    <property type="match status" value="1"/>
</dbReference>
<dbReference type="InterPro" id="IPR004482">
    <property type="entry name" value="Mg_chelat-rel"/>
</dbReference>
<organism evidence="3 4">
    <name type="scientific">Salana multivorans</name>
    <dbReference type="NCBI Taxonomy" id="120377"/>
    <lineage>
        <taxon>Bacteria</taxon>
        <taxon>Bacillati</taxon>
        <taxon>Actinomycetota</taxon>
        <taxon>Actinomycetes</taxon>
        <taxon>Micrococcales</taxon>
        <taxon>Beutenbergiaceae</taxon>
        <taxon>Salana</taxon>
    </lineage>
</organism>
<dbReference type="Gene3D" id="3.30.230.10">
    <property type="match status" value="1"/>
</dbReference>
<name>A0A3N2D2D4_9MICO</name>
<sequence length="517" mass="53800">MGLGRTSAIALRGLVGDVVEVEAHVAAGLPAFTLVGRPDRALSESRERVRAAVHSCGITFPQRRVTVNLWPAELPKAGSSFDLAVAVAVLAGADAAPARPRGVVHLGELGLDGRVHPVRGVLPMVHAAVRAGCPRVVVPLADVAEASLVPGAQVLGVGHLAELLERYGAEVTVPRLQPVERAVAGGAPAAEAGAALPGAALDLADVVGQDQARFALEVAAAGAHHLFLVGPPGTGKTMLAARLPGILPDLTEAEAVEVTSLHSVAGTFDPSRGLIVRPPYEAPHHTASAAAIVGGGSGVPRPGAASRAHLGVLALDEAPEFSPRVLDTLRQPLENGTLTLDRALGSASYPARFQLVLAANPCPCGHAAGKGEECSCSSVQRRRYLGRLSGPLLDRVDLQVEVPQTRAASLSVEGGESSATIASRVLAARRRMRQRWRDRPWSTNAAVPGAWLRKTHPLSPQARADLVWAVEHGLLTLRGADRVHRVAWTIADLAGRDEPGVDDVGQAMTLRMRGSHG</sequence>
<dbReference type="InterPro" id="IPR045006">
    <property type="entry name" value="CHLI-like"/>
</dbReference>
<dbReference type="InterPro" id="IPR025158">
    <property type="entry name" value="Mg_chelat-rel_C"/>
</dbReference>
<evidence type="ECO:0000256" key="1">
    <source>
        <dbReference type="ARBA" id="ARBA00006354"/>
    </source>
</evidence>
<dbReference type="InterPro" id="IPR014721">
    <property type="entry name" value="Ribsml_uS5_D2-typ_fold_subgr"/>
</dbReference>
<evidence type="ECO:0000313" key="3">
    <source>
        <dbReference type="EMBL" id="ROR93932.1"/>
    </source>
</evidence>
<comment type="caution">
    <text evidence="3">The sequence shown here is derived from an EMBL/GenBank/DDBJ whole genome shotgun (WGS) entry which is preliminary data.</text>
</comment>
<feature type="domain" description="AAA+ ATPase" evidence="2">
    <location>
        <begin position="222"/>
        <end position="406"/>
    </location>
</feature>
<dbReference type="SUPFAM" id="SSF52540">
    <property type="entry name" value="P-loop containing nucleoside triphosphate hydrolases"/>
    <property type="match status" value="1"/>
</dbReference>
<accession>A0A3N2D2D4</accession>
<dbReference type="EMBL" id="RKHQ01000002">
    <property type="protein sequence ID" value="ROR93932.1"/>
    <property type="molecule type" value="Genomic_DNA"/>
</dbReference>
<proteinExistence type="inferred from homology"/>
<dbReference type="InterPro" id="IPR003593">
    <property type="entry name" value="AAA+_ATPase"/>
</dbReference>
<dbReference type="AlphaFoldDB" id="A0A3N2D2D4"/>
<comment type="similarity">
    <text evidence="1">Belongs to the Mg-chelatase subunits D/I family. ComM subfamily.</text>
</comment>
<dbReference type="InterPro" id="IPR027417">
    <property type="entry name" value="P-loop_NTPase"/>
</dbReference>